<reference evidence="2" key="1">
    <citation type="journal article" date="2005" name="Nature">
        <title>The map-based sequence of the rice genome.</title>
        <authorList>
            <consortium name="International rice genome sequencing project (IRGSP)"/>
            <person name="Matsumoto T."/>
            <person name="Wu J."/>
            <person name="Kanamori H."/>
            <person name="Katayose Y."/>
            <person name="Fujisawa M."/>
            <person name="Namiki N."/>
            <person name="Mizuno H."/>
            <person name="Yamamoto K."/>
            <person name="Antonio B.A."/>
            <person name="Baba T."/>
            <person name="Sakata K."/>
            <person name="Nagamura Y."/>
            <person name="Aoki H."/>
            <person name="Arikawa K."/>
            <person name="Arita K."/>
            <person name="Bito T."/>
            <person name="Chiden Y."/>
            <person name="Fujitsuka N."/>
            <person name="Fukunaka R."/>
            <person name="Hamada M."/>
            <person name="Harada C."/>
            <person name="Hayashi A."/>
            <person name="Hijishita S."/>
            <person name="Honda M."/>
            <person name="Hosokawa S."/>
            <person name="Ichikawa Y."/>
            <person name="Idonuma A."/>
            <person name="Iijima M."/>
            <person name="Ikeda M."/>
            <person name="Ikeno M."/>
            <person name="Ito K."/>
            <person name="Ito S."/>
            <person name="Ito T."/>
            <person name="Ito Y."/>
            <person name="Ito Y."/>
            <person name="Iwabuchi A."/>
            <person name="Kamiya K."/>
            <person name="Karasawa W."/>
            <person name="Kurita K."/>
            <person name="Katagiri S."/>
            <person name="Kikuta A."/>
            <person name="Kobayashi H."/>
            <person name="Kobayashi N."/>
            <person name="Machita K."/>
            <person name="Maehara T."/>
            <person name="Masukawa M."/>
            <person name="Mizubayashi T."/>
            <person name="Mukai Y."/>
            <person name="Nagasaki H."/>
            <person name="Nagata Y."/>
            <person name="Naito S."/>
            <person name="Nakashima M."/>
            <person name="Nakama Y."/>
            <person name="Nakamichi Y."/>
            <person name="Nakamura M."/>
            <person name="Meguro A."/>
            <person name="Negishi M."/>
            <person name="Ohta I."/>
            <person name="Ohta T."/>
            <person name="Okamoto M."/>
            <person name="Ono N."/>
            <person name="Saji S."/>
            <person name="Sakaguchi M."/>
            <person name="Sakai K."/>
            <person name="Shibata M."/>
            <person name="Shimokawa T."/>
            <person name="Song J."/>
            <person name="Takazaki Y."/>
            <person name="Terasawa K."/>
            <person name="Tsugane M."/>
            <person name="Tsuji K."/>
            <person name="Ueda S."/>
            <person name="Waki K."/>
            <person name="Yamagata H."/>
            <person name="Yamamoto M."/>
            <person name="Yamamoto S."/>
            <person name="Yamane H."/>
            <person name="Yoshiki S."/>
            <person name="Yoshihara R."/>
            <person name="Yukawa K."/>
            <person name="Zhong H."/>
            <person name="Yano M."/>
            <person name="Yuan Q."/>
            <person name="Ouyang S."/>
            <person name="Liu J."/>
            <person name="Jones K.M."/>
            <person name="Gansberger K."/>
            <person name="Moffat K."/>
            <person name="Hill J."/>
            <person name="Bera J."/>
            <person name="Fadrosh D."/>
            <person name="Jin S."/>
            <person name="Johri S."/>
            <person name="Kim M."/>
            <person name="Overton L."/>
            <person name="Reardon M."/>
            <person name="Tsitrin T."/>
            <person name="Vuong H."/>
            <person name="Weaver B."/>
            <person name="Ciecko A."/>
            <person name="Tallon L."/>
            <person name="Jackson J."/>
            <person name="Pai G."/>
            <person name="Aken S.V."/>
            <person name="Utterback T."/>
            <person name="Reidmuller S."/>
            <person name="Feldblyum T."/>
            <person name="Hsiao J."/>
            <person name="Zismann V."/>
            <person name="Iobst S."/>
            <person name="de Vazeille A.R."/>
            <person name="Buell C.R."/>
            <person name="Ying K."/>
            <person name="Li Y."/>
            <person name="Lu T."/>
            <person name="Huang Y."/>
            <person name="Zhao Q."/>
            <person name="Feng Q."/>
            <person name="Zhang L."/>
            <person name="Zhu J."/>
            <person name="Weng Q."/>
            <person name="Mu J."/>
            <person name="Lu Y."/>
            <person name="Fan D."/>
            <person name="Liu Y."/>
            <person name="Guan J."/>
            <person name="Zhang Y."/>
            <person name="Yu S."/>
            <person name="Liu X."/>
            <person name="Zhang Y."/>
            <person name="Hong G."/>
            <person name="Han B."/>
            <person name="Choisne N."/>
            <person name="Demange N."/>
            <person name="Orjeda G."/>
            <person name="Samain S."/>
            <person name="Cattolico L."/>
            <person name="Pelletier E."/>
            <person name="Couloux A."/>
            <person name="Segurens B."/>
            <person name="Wincker P."/>
            <person name="D'Hont A."/>
            <person name="Scarpelli C."/>
            <person name="Weissenbach J."/>
            <person name="Salanoubat M."/>
            <person name="Quetier F."/>
            <person name="Yu Y."/>
            <person name="Kim H.R."/>
            <person name="Rambo T."/>
            <person name="Currie J."/>
            <person name="Collura K."/>
            <person name="Luo M."/>
            <person name="Yang T."/>
            <person name="Ammiraju J.S.S."/>
            <person name="Engler F."/>
            <person name="Soderlund C."/>
            <person name="Wing R.A."/>
            <person name="Palmer L.E."/>
            <person name="de la Bastide M."/>
            <person name="Spiegel L."/>
            <person name="Nascimento L."/>
            <person name="Zutavern T."/>
            <person name="O'Shaughnessy A."/>
            <person name="Dike S."/>
            <person name="Dedhia N."/>
            <person name="Preston R."/>
            <person name="Balija V."/>
            <person name="McCombie W.R."/>
            <person name="Chow T."/>
            <person name="Chen H."/>
            <person name="Chung M."/>
            <person name="Chen C."/>
            <person name="Shaw J."/>
            <person name="Wu H."/>
            <person name="Hsiao K."/>
            <person name="Chao Y."/>
            <person name="Chu M."/>
            <person name="Cheng C."/>
            <person name="Hour A."/>
            <person name="Lee P."/>
            <person name="Lin S."/>
            <person name="Lin Y."/>
            <person name="Liou J."/>
            <person name="Liu S."/>
            <person name="Hsing Y."/>
            <person name="Raghuvanshi S."/>
            <person name="Mohanty A."/>
            <person name="Bharti A.K."/>
            <person name="Gaur A."/>
            <person name="Gupta V."/>
            <person name="Kumar D."/>
            <person name="Ravi V."/>
            <person name="Vij S."/>
            <person name="Kapur A."/>
            <person name="Khurana P."/>
            <person name="Khurana P."/>
            <person name="Khurana J.P."/>
            <person name="Tyagi A.K."/>
            <person name="Gaikwad K."/>
            <person name="Singh A."/>
            <person name="Dalal V."/>
            <person name="Srivastava S."/>
            <person name="Dixit A."/>
            <person name="Pal A.K."/>
            <person name="Ghazi I.A."/>
            <person name="Yadav M."/>
            <person name="Pandit A."/>
            <person name="Bhargava A."/>
            <person name="Sureshbabu K."/>
            <person name="Batra K."/>
            <person name="Sharma T.R."/>
            <person name="Mohapatra T."/>
            <person name="Singh N.K."/>
            <person name="Messing J."/>
            <person name="Nelson A.B."/>
            <person name="Fuks G."/>
            <person name="Kavchok S."/>
            <person name="Keizer G."/>
            <person name="Linton E."/>
            <person name="Llaca V."/>
            <person name="Song R."/>
            <person name="Tanyolac B."/>
            <person name="Young S."/>
            <person name="Ho-Il K."/>
            <person name="Hahn J.H."/>
            <person name="Sangsakoo G."/>
            <person name="Vanavichit A."/>
            <person name="de Mattos Luiz.A.T."/>
            <person name="Zimmer P.D."/>
            <person name="Malone G."/>
            <person name="Dellagostin O."/>
            <person name="de Oliveira A.C."/>
            <person name="Bevan M."/>
            <person name="Bancroft I."/>
            <person name="Minx P."/>
            <person name="Cordum H."/>
            <person name="Wilson R."/>
            <person name="Cheng Z."/>
            <person name="Jin W."/>
            <person name="Jiang J."/>
            <person name="Leong S.A."/>
            <person name="Iwama H."/>
            <person name="Gojobori T."/>
            <person name="Itoh T."/>
            <person name="Niimura Y."/>
            <person name="Fujii Y."/>
            <person name="Habara T."/>
            <person name="Sakai H."/>
            <person name="Sato Y."/>
            <person name="Wilson G."/>
            <person name="Kumar K."/>
            <person name="McCouch S."/>
            <person name="Juretic N."/>
            <person name="Hoen D."/>
            <person name="Wright S."/>
            <person name="Bruskiewich R."/>
            <person name="Bureau T."/>
            <person name="Miyao A."/>
            <person name="Hirochika H."/>
            <person name="Nishikawa T."/>
            <person name="Kadowaki K."/>
            <person name="Sugiura M."/>
            <person name="Burr B."/>
            <person name="Sasaki T."/>
        </authorList>
    </citation>
    <scope>NUCLEOTIDE SEQUENCE [LARGE SCALE GENOMIC DNA]</scope>
    <source>
        <strain evidence="2">cv. Nipponbare</strain>
    </source>
</reference>
<proteinExistence type="predicted"/>
<protein>
    <submittedName>
        <fullName evidence="1">Os04g0223150 protein</fullName>
    </submittedName>
</protein>
<organism evidence="1 2">
    <name type="scientific">Oryza sativa subsp. japonica</name>
    <name type="common">Rice</name>
    <dbReference type="NCBI Taxonomy" id="39947"/>
    <lineage>
        <taxon>Eukaryota</taxon>
        <taxon>Viridiplantae</taxon>
        <taxon>Streptophyta</taxon>
        <taxon>Embryophyta</taxon>
        <taxon>Tracheophyta</taxon>
        <taxon>Spermatophyta</taxon>
        <taxon>Magnoliopsida</taxon>
        <taxon>Liliopsida</taxon>
        <taxon>Poales</taxon>
        <taxon>Poaceae</taxon>
        <taxon>BOP clade</taxon>
        <taxon>Oryzoideae</taxon>
        <taxon>Oryzeae</taxon>
        <taxon>Oryzinae</taxon>
        <taxon>Oryza</taxon>
        <taxon>Oryza sativa</taxon>
    </lineage>
</organism>
<keyword evidence="2" id="KW-1185">Reference proteome</keyword>
<reference evidence="1 2" key="3">
    <citation type="journal article" date="2013" name="Rice">
        <title>Improvement of the Oryza sativa Nipponbare reference genome using next generation sequence and optical map data.</title>
        <authorList>
            <person name="Kawahara Y."/>
            <person name="de la Bastide M."/>
            <person name="Hamilton J.P."/>
            <person name="Kanamori H."/>
            <person name="McCombie W.R."/>
            <person name="Ouyang S."/>
            <person name="Schwartz D.C."/>
            <person name="Tanaka T."/>
            <person name="Wu J."/>
            <person name="Zhou S."/>
            <person name="Childs K.L."/>
            <person name="Davidson R.M."/>
            <person name="Lin H."/>
            <person name="Quesada-Ocampo L."/>
            <person name="Vaillancourt B."/>
            <person name="Sakai H."/>
            <person name="Lee S.S."/>
            <person name="Kim J."/>
            <person name="Numa H."/>
            <person name="Itoh T."/>
            <person name="Buell C.R."/>
            <person name="Matsumoto T."/>
        </authorList>
    </citation>
    <scope>NUCLEOTIDE SEQUENCE [LARGE SCALE GENOMIC DNA]</scope>
    <source>
        <strain evidence="2">cv. Nipponbare</strain>
    </source>
</reference>
<accession>A0A0P0W8E6</accession>
<evidence type="ECO:0000313" key="1">
    <source>
        <dbReference type="EMBL" id="BAS88184.1"/>
    </source>
</evidence>
<dbReference type="PaxDb" id="39947-A0A0P0W8E6"/>
<gene>
    <name evidence="1" type="ordered locus">Os04g0223150</name>
    <name evidence="1" type="ORF">OSNPB_040223150</name>
</gene>
<evidence type="ECO:0000313" key="2">
    <source>
        <dbReference type="Proteomes" id="UP000059680"/>
    </source>
</evidence>
<dbReference type="AlphaFoldDB" id="A0A0P0W8E6"/>
<dbReference type="EMBL" id="AP014960">
    <property type="protein sequence ID" value="BAS88184.1"/>
    <property type="molecule type" value="Genomic_DNA"/>
</dbReference>
<name>A0A0P0W8E6_ORYSJ</name>
<reference evidence="1 2" key="2">
    <citation type="journal article" date="2013" name="Plant Cell Physiol.">
        <title>Rice Annotation Project Database (RAP-DB): an integrative and interactive database for rice genomics.</title>
        <authorList>
            <person name="Sakai H."/>
            <person name="Lee S.S."/>
            <person name="Tanaka T."/>
            <person name="Numa H."/>
            <person name="Kim J."/>
            <person name="Kawahara Y."/>
            <person name="Wakimoto H."/>
            <person name="Yang C.C."/>
            <person name="Iwamoto M."/>
            <person name="Abe T."/>
            <person name="Yamada Y."/>
            <person name="Muto A."/>
            <person name="Inokuchi H."/>
            <person name="Ikemura T."/>
            <person name="Matsumoto T."/>
            <person name="Sasaki T."/>
            <person name="Itoh T."/>
        </authorList>
    </citation>
    <scope>NUCLEOTIDE SEQUENCE [LARGE SCALE GENOMIC DNA]</scope>
    <source>
        <strain evidence="2">cv. Nipponbare</strain>
    </source>
</reference>
<dbReference type="InParanoid" id="A0A0P0W8E6"/>
<dbReference type="Proteomes" id="UP000059680">
    <property type="component" value="Chromosome 4"/>
</dbReference>
<sequence length="99" mass="11659">MESALELRACVLLMLQLYQDVVVMLHDYIPKLCLDVLRRPRHSILLIEDAMVLLHTFRDWVPRDTTSLPRKPRGLHGHVVASEVCNIDYLWSLWHNLCR</sequence>